<organism evidence="3 4">
    <name type="scientific">Aphanomyces astaci</name>
    <name type="common">Crayfish plague agent</name>
    <dbReference type="NCBI Taxonomy" id="112090"/>
    <lineage>
        <taxon>Eukaryota</taxon>
        <taxon>Sar</taxon>
        <taxon>Stramenopiles</taxon>
        <taxon>Oomycota</taxon>
        <taxon>Saprolegniomycetes</taxon>
        <taxon>Saprolegniales</taxon>
        <taxon>Verrucalvaceae</taxon>
        <taxon>Aphanomyces</taxon>
    </lineage>
</organism>
<dbReference type="VEuPathDB" id="FungiDB:H257_00756"/>
<evidence type="ECO:0000313" key="3">
    <source>
        <dbReference type="EMBL" id="RHY50145.1"/>
    </source>
</evidence>
<dbReference type="Proteomes" id="UP000265716">
    <property type="component" value="Unassembled WGS sequence"/>
</dbReference>
<feature type="compositionally biased region" description="Acidic residues" evidence="2">
    <location>
        <begin position="586"/>
        <end position="601"/>
    </location>
</feature>
<protein>
    <submittedName>
        <fullName evidence="3">Uncharacterized protein</fullName>
    </submittedName>
</protein>
<feature type="region of interest" description="Disordered" evidence="2">
    <location>
        <begin position="281"/>
        <end position="300"/>
    </location>
</feature>
<dbReference type="EMBL" id="QUTC01006849">
    <property type="protein sequence ID" value="RHY50145.1"/>
    <property type="molecule type" value="Genomic_DNA"/>
</dbReference>
<gene>
    <name evidence="3" type="ORF">DYB38_009481</name>
</gene>
<feature type="coiled-coil region" evidence="1">
    <location>
        <begin position="229"/>
        <end position="276"/>
    </location>
</feature>
<sequence length="615" mass="67895">MPVKRTKQQQRYTNAQRKRLLLEFRSSAMNDNQYCLSNGIPPTTWKRWRSKEELILHNKRHGRCPTMGGQGKKPLMPFQEELLGYMRDRRDKEKYCERAQRKTQEMRVVKMRGNCGVTVDVVMADEGKKRKANEIAEDADDSVEEAEAPAQQVEVVDLTAESDDDGEVTPSEDAAEVARRKADWEAKAAVKRERLGQLEQQAAADLVKSAMQTVGAEGVQKLLEQHLAREEAAKKARAAEEVKAKARRAEEAKAIAAAATKAADEAAKEAAEAARKVTNEGVAGTPAGDGGHPNAMGIGENERKANGVGSAVKTEAKVKAELVGPERTGLARDEVFERELGFHWDRSRIFTPAGWGGVDLEYVRGVTRRLTVVREFDETREDWGYQVANAAGVEPYLRLFASAQSFELRVLWMLLALECMQLARVSFHRFDEFKAAMRELNERERLERWTVDVGRIELCNDETLLEYIAAFVWTLVGQGSGRHGQLPLTAGRLANSLALTPSGASDDVGDGAGARGAVDAKRVFGATCERLVERVGFADGEFLDVGARRCAAAERQAAADYRAGARAIAAPQQVEMPVSRAATAGELEEEEKAEAAEEEEPPRDPKDRLPSLHRS</sequence>
<accession>A0A397CUY7</accession>
<proteinExistence type="predicted"/>
<feature type="compositionally biased region" description="Basic and acidic residues" evidence="2">
    <location>
        <begin position="602"/>
        <end position="615"/>
    </location>
</feature>
<comment type="caution">
    <text evidence="3">The sequence shown here is derived from an EMBL/GenBank/DDBJ whole genome shotgun (WGS) entry which is preliminary data.</text>
</comment>
<name>A0A397CUY7_APHAT</name>
<evidence type="ECO:0000256" key="1">
    <source>
        <dbReference type="SAM" id="Coils"/>
    </source>
</evidence>
<feature type="region of interest" description="Disordered" evidence="2">
    <location>
        <begin position="573"/>
        <end position="615"/>
    </location>
</feature>
<keyword evidence="1" id="KW-0175">Coiled coil</keyword>
<dbReference type="AlphaFoldDB" id="A0A397CUY7"/>
<evidence type="ECO:0000313" key="4">
    <source>
        <dbReference type="Proteomes" id="UP000265716"/>
    </source>
</evidence>
<reference evidence="3 4" key="1">
    <citation type="submission" date="2018-08" db="EMBL/GenBank/DDBJ databases">
        <title>Aphanomyces genome sequencing and annotation.</title>
        <authorList>
            <person name="Minardi D."/>
            <person name="Oidtmann B."/>
            <person name="Van Der Giezen M."/>
            <person name="Studholme D.J."/>
        </authorList>
    </citation>
    <scope>NUCLEOTIDE SEQUENCE [LARGE SCALE GENOMIC DNA]</scope>
    <source>
        <strain evidence="3 4">SA</strain>
    </source>
</reference>
<evidence type="ECO:0000256" key="2">
    <source>
        <dbReference type="SAM" id="MobiDB-lite"/>
    </source>
</evidence>